<dbReference type="OrthoDB" id="5332336at2759"/>
<gene>
    <name evidence="9" type="ORF">EYC80_002797</name>
</gene>
<evidence type="ECO:0000313" key="9">
    <source>
        <dbReference type="EMBL" id="KAB8300869.1"/>
    </source>
</evidence>
<accession>A0A5N6KBQ3</accession>
<dbReference type="Proteomes" id="UP000326757">
    <property type="component" value="Unassembled WGS sequence"/>
</dbReference>
<evidence type="ECO:0000259" key="7">
    <source>
        <dbReference type="Pfam" id="PF01447"/>
    </source>
</evidence>
<dbReference type="Pfam" id="PF02868">
    <property type="entry name" value="Peptidase_M4_C"/>
    <property type="match status" value="1"/>
</dbReference>
<dbReference type="Gene3D" id="1.10.390.10">
    <property type="entry name" value="Neutral Protease Domain 2"/>
    <property type="match status" value="1"/>
</dbReference>
<keyword evidence="3" id="KW-0479">Metal-binding</keyword>
<dbReference type="SUPFAM" id="SSF55486">
    <property type="entry name" value="Metalloproteases ('zincins'), catalytic domain"/>
    <property type="match status" value="1"/>
</dbReference>
<dbReference type="GO" id="GO:0006508">
    <property type="term" value="P:proteolysis"/>
    <property type="evidence" value="ECO:0007669"/>
    <property type="project" value="UniProtKB-KW"/>
</dbReference>
<dbReference type="PANTHER" id="PTHR43579">
    <property type="match status" value="1"/>
</dbReference>
<dbReference type="InterPro" id="IPR013856">
    <property type="entry name" value="Peptidase_M4_domain"/>
</dbReference>
<evidence type="ECO:0008006" key="11">
    <source>
        <dbReference type="Google" id="ProtNLM"/>
    </source>
</evidence>
<dbReference type="EMBL" id="VIGI01000004">
    <property type="protein sequence ID" value="KAB8300869.1"/>
    <property type="molecule type" value="Genomic_DNA"/>
</dbReference>
<dbReference type="CDD" id="cd09597">
    <property type="entry name" value="M4_TLP"/>
    <property type="match status" value="1"/>
</dbReference>
<comment type="caution">
    <text evidence="9">The sequence shown here is derived from an EMBL/GenBank/DDBJ whole genome shotgun (WGS) entry which is preliminary data.</text>
</comment>
<dbReference type="InterPro" id="IPR052759">
    <property type="entry name" value="Metalloprotease_M4"/>
</dbReference>
<reference evidence="9 10" key="1">
    <citation type="submission" date="2019-06" db="EMBL/GenBank/DDBJ databases">
        <title>Genome Sequence of the Brown Rot Fungal Pathogen Monilinia laxa.</title>
        <authorList>
            <person name="De Miccolis Angelini R.M."/>
            <person name="Landi L."/>
            <person name="Abate D."/>
            <person name="Pollastro S."/>
            <person name="Romanazzi G."/>
            <person name="Faretra F."/>
        </authorList>
    </citation>
    <scope>NUCLEOTIDE SEQUENCE [LARGE SCALE GENOMIC DNA]</scope>
    <source>
        <strain evidence="9 10">Mlax316</strain>
    </source>
</reference>
<dbReference type="GO" id="GO:0004222">
    <property type="term" value="F:metalloendopeptidase activity"/>
    <property type="evidence" value="ECO:0007669"/>
    <property type="project" value="InterPro"/>
</dbReference>
<dbReference type="AlphaFoldDB" id="A0A5N6KBQ3"/>
<dbReference type="InterPro" id="IPR001570">
    <property type="entry name" value="Peptidase_M4_C_domain"/>
</dbReference>
<keyword evidence="2" id="KW-0645">Protease</keyword>
<evidence type="ECO:0000256" key="2">
    <source>
        <dbReference type="ARBA" id="ARBA00022670"/>
    </source>
</evidence>
<dbReference type="PANTHER" id="PTHR43579:SF1">
    <property type="entry name" value="NEUTRAL METALLOPROTEINASE"/>
    <property type="match status" value="1"/>
</dbReference>
<protein>
    <recommendedName>
        <fullName evidence="11">Peptidase M4 C-terminal domain-containing protein</fullName>
    </recommendedName>
</protein>
<dbReference type="Gene3D" id="3.10.170.10">
    <property type="match status" value="1"/>
</dbReference>
<dbReference type="GO" id="GO:0046872">
    <property type="term" value="F:metal ion binding"/>
    <property type="evidence" value="ECO:0007669"/>
    <property type="project" value="UniProtKB-KW"/>
</dbReference>
<keyword evidence="10" id="KW-1185">Reference proteome</keyword>
<sequence length="415" mass="46274">MAHCCSILPPHLLKHIVDSPLTSPPTLAAAQKTYNHVCRLHDKRVEKDYVHHHGPQGFAAGIMPPHIFQSIIDSDDTSSEAKERAKHQLADVKKYHAARADRAAEARTTTKQVYRKIYDSEKTDTLKKRLLFEEGAAITDVNKDSDARNVYDYFGKTFQFYSEVFNRNSIDGRGLHLIGSIHYDDEPGPPGYDNAFWNGKEMAFGDGDGDIFGTFTKNLDIIGHELTHGVTQLTADLEYQYQSGALNESVSDVFGSMIKQYFPKTLAKDADWLIGEGIFLPSLAKSPALRSMKEPGNAYNNPRIGKDPQPSTMDGYQDLNKWDDGGGVHTNSGIPNHAFYLASVALGGYSWEKAGKIWYAALTDRDLEGISTRKAFKIFADLTVKHAGALFDEDTQDKVRQAWIDVKVLDGRDEL</sequence>
<dbReference type="InterPro" id="IPR027268">
    <property type="entry name" value="Peptidase_M4/M1_CTD_sf"/>
</dbReference>
<organism evidence="9 10">
    <name type="scientific">Monilinia laxa</name>
    <name type="common">Brown rot fungus</name>
    <name type="synonym">Sclerotinia laxa</name>
    <dbReference type="NCBI Taxonomy" id="61186"/>
    <lineage>
        <taxon>Eukaryota</taxon>
        <taxon>Fungi</taxon>
        <taxon>Dikarya</taxon>
        <taxon>Ascomycota</taxon>
        <taxon>Pezizomycotina</taxon>
        <taxon>Leotiomycetes</taxon>
        <taxon>Helotiales</taxon>
        <taxon>Sclerotiniaceae</taxon>
        <taxon>Monilinia</taxon>
    </lineage>
</organism>
<evidence type="ECO:0000256" key="3">
    <source>
        <dbReference type="ARBA" id="ARBA00022723"/>
    </source>
</evidence>
<evidence type="ECO:0000256" key="6">
    <source>
        <dbReference type="ARBA" id="ARBA00023049"/>
    </source>
</evidence>
<evidence type="ECO:0000259" key="8">
    <source>
        <dbReference type="Pfam" id="PF02868"/>
    </source>
</evidence>
<dbReference type="Pfam" id="PF01447">
    <property type="entry name" value="Peptidase_M4"/>
    <property type="match status" value="1"/>
</dbReference>
<name>A0A5N6KBQ3_MONLA</name>
<evidence type="ECO:0000256" key="1">
    <source>
        <dbReference type="ARBA" id="ARBA00009388"/>
    </source>
</evidence>
<keyword evidence="6" id="KW-0482">Metalloprotease</keyword>
<comment type="similarity">
    <text evidence="1">Belongs to the peptidase M4 family.</text>
</comment>
<evidence type="ECO:0000313" key="10">
    <source>
        <dbReference type="Proteomes" id="UP000326757"/>
    </source>
</evidence>
<proteinExistence type="inferred from homology"/>
<dbReference type="PRINTS" id="PR00730">
    <property type="entry name" value="THERMOLYSIN"/>
</dbReference>
<feature type="domain" description="Peptidase M4 C-terminal" evidence="8">
    <location>
        <begin position="235"/>
        <end position="408"/>
    </location>
</feature>
<keyword evidence="4" id="KW-0378">Hydrolase</keyword>
<dbReference type="InterPro" id="IPR023612">
    <property type="entry name" value="Peptidase_M4"/>
</dbReference>
<evidence type="ECO:0000256" key="5">
    <source>
        <dbReference type="ARBA" id="ARBA00022833"/>
    </source>
</evidence>
<keyword evidence="5" id="KW-0862">Zinc</keyword>
<feature type="domain" description="Peptidase M4" evidence="7">
    <location>
        <begin position="111"/>
        <end position="232"/>
    </location>
</feature>
<evidence type="ECO:0000256" key="4">
    <source>
        <dbReference type="ARBA" id="ARBA00022801"/>
    </source>
</evidence>